<dbReference type="AlphaFoldDB" id="A0AAN7NH99"/>
<reference evidence="1 2" key="1">
    <citation type="journal article" date="2023" name="J. Hered.">
        <title>Chromosome-level genome of the wood stork (Mycteria americana) provides insight into avian chromosome evolution.</title>
        <authorList>
            <person name="Flamio R. Jr."/>
            <person name="Ramstad K.M."/>
        </authorList>
    </citation>
    <scope>NUCLEOTIDE SEQUENCE [LARGE SCALE GENOMIC DNA]</scope>
    <source>
        <strain evidence="1">JAX WOST 10</strain>
    </source>
</reference>
<protein>
    <submittedName>
        <fullName evidence="1">Uncharacterized protein</fullName>
    </submittedName>
</protein>
<evidence type="ECO:0000313" key="1">
    <source>
        <dbReference type="EMBL" id="KAK4824981.1"/>
    </source>
</evidence>
<organism evidence="1 2">
    <name type="scientific">Mycteria americana</name>
    <name type="common">Wood stork</name>
    <dbReference type="NCBI Taxonomy" id="33587"/>
    <lineage>
        <taxon>Eukaryota</taxon>
        <taxon>Metazoa</taxon>
        <taxon>Chordata</taxon>
        <taxon>Craniata</taxon>
        <taxon>Vertebrata</taxon>
        <taxon>Euteleostomi</taxon>
        <taxon>Archelosauria</taxon>
        <taxon>Archosauria</taxon>
        <taxon>Dinosauria</taxon>
        <taxon>Saurischia</taxon>
        <taxon>Theropoda</taxon>
        <taxon>Coelurosauria</taxon>
        <taxon>Aves</taxon>
        <taxon>Neognathae</taxon>
        <taxon>Neoaves</taxon>
        <taxon>Aequornithes</taxon>
        <taxon>Ciconiiformes</taxon>
        <taxon>Ciconiidae</taxon>
        <taxon>Mycteria</taxon>
    </lineage>
</organism>
<dbReference type="Proteomes" id="UP001333110">
    <property type="component" value="Unassembled WGS sequence"/>
</dbReference>
<name>A0AAN7NH99_MYCAM</name>
<dbReference type="EMBL" id="JAUNZN010000003">
    <property type="protein sequence ID" value="KAK4824981.1"/>
    <property type="molecule type" value="Genomic_DNA"/>
</dbReference>
<accession>A0AAN7NH99</accession>
<sequence>MGQPAVPALRAQCVPGGSVTEHWPWGPAPGKEGTAGAKRPCCHLGLSDSSPHQHKSEGDLVEEVPMAGPGWWTSRWLKSWLDDRAQTFTVNALYSSQRTVTNEVLQGFILRLVLFNIFINDPEEVMQGTHQVTNWGGRVLPEGRAAIQRGHGRLKACANRSIMDLGREVPCQQSRLGPGCLGNSSGEETLGVLVCSELRQSQQWALAAGMAISIWAVLTEAQPVEIGHPVLGPPIDNFERLKQVQWRPPRWSGLEHLLCEERLRELGLFSLEMRRLQGDLTAAPVPVEGYQGVGARTFYSNAWQEEREMDKN</sequence>
<comment type="caution">
    <text evidence="1">The sequence shown here is derived from an EMBL/GenBank/DDBJ whole genome shotgun (WGS) entry which is preliminary data.</text>
</comment>
<keyword evidence="2" id="KW-1185">Reference proteome</keyword>
<proteinExistence type="predicted"/>
<gene>
    <name evidence="1" type="ORF">QYF61_022507</name>
</gene>
<evidence type="ECO:0000313" key="2">
    <source>
        <dbReference type="Proteomes" id="UP001333110"/>
    </source>
</evidence>